<accession>A0A1J1J822</accession>
<protein>
    <submittedName>
        <fullName evidence="1">CLUMA_CG021041, isoform A</fullName>
    </submittedName>
</protein>
<sequence length="61" mass="7214">MFTELEDSDLNYEIIETIEKVTETRKIILGILLLYGLLKPFEIKYFNTDIILPELALFFKT</sequence>
<reference evidence="1 2" key="1">
    <citation type="submission" date="2015-04" db="EMBL/GenBank/DDBJ databases">
        <authorList>
            <person name="Syromyatnikov M.Y."/>
            <person name="Popov V.N."/>
        </authorList>
    </citation>
    <scope>NUCLEOTIDE SEQUENCE [LARGE SCALE GENOMIC DNA]</scope>
</reference>
<keyword evidence="2" id="KW-1185">Reference proteome</keyword>
<evidence type="ECO:0000313" key="1">
    <source>
        <dbReference type="EMBL" id="CRL08106.1"/>
    </source>
</evidence>
<dbReference type="AlphaFoldDB" id="A0A1J1J822"/>
<proteinExistence type="predicted"/>
<gene>
    <name evidence="1" type="ORF">CLUMA_CG021041</name>
</gene>
<organism evidence="1 2">
    <name type="scientific">Clunio marinus</name>
    <dbReference type="NCBI Taxonomy" id="568069"/>
    <lineage>
        <taxon>Eukaryota</taxon>
        <taxon>Metazoa</taxon>
        <taxon>Ecdysozoa</taxon>
        <taxon>Arthropoda</taxon>
        <taxon>Hexapoda</taxon>
        <taxon>Insecta</taxon>
        <taxon>Pterygota</taxon>
        <taxon>Neoptera</taxon>
        <taxon>Endopterygota</taxon>
        <taxon>Diptera</taxon>
        <taxon>Nematocera</taxon>
        <taxon>Chironomoidea</taxon>
        <taxon>Chironomidae</taxon>
        <taxon>Clunio</taxon>
    </lineage>
</organism>
<name>A0A1J1J822_9DIPT</name>
<evidence type="ECO:0000313" key="2">
    <source>
        <dbReference type="Proteomes" id="UP000183832"/>
    </source>
</evidence>
<dbReference type="Proteomes" id="UP000183832">
    <property type="component" value="Unassembled WGS sequence"/>
</dbReference>
<dbReference type="EMBL" id="CVRI01000074">
    <property type="protein sequence ID" value="CRL08106.1"/>
    <property type="molecule type" value="Genomic_DNA"/>
</dbReference>
<dbReference type="OrthoDB" id="18431at2759"/>